<evidence type="ECO:0000313" key="2">
    <source>
        <dbReference type="EMBL" id="EAH4240396.1"/>
    </source>
</evidence>
<dbReference type="EMBL" id="DAAEEB010000002">
    <property type="protein sequence ID" value="HAA8052458.1"/>
    <property type="molecule type" value="Genomic_DNA"/>
</dbReference>
<evidence type="ECO:0000313" key="6">
    <source>
        <dbReference type="Proteomes" id="UP000522199"/>
    </source>
</evidence>
<name>A0A5L5TZB4_LISMN</name>
<evidence type="ECO:0000313" key="3">
    <source>
        <dbReference type="EMBL" id="HAA8052458.1"/>
    </source>
</evidence>
<reference evidence="2 7" key="4">
    <citation type="submission" date="2019-04" db="EMBL/GenBank/DDBJ databases">
        <authorList>
            <consortium name="GenomeTrakr: Next Generation Sequencing Network for Food Pathogen Tracability"/>
        </authorList>
    </citation>
    <scope>NUCLEOTIDE SEQUENCE [LARGE SCALE GENOMIC DNA]</scope>
    <source>
        <strain evidence="2 7">LS1344</strain>
    </source>
</reference>
<dbReference type="AlphaFoldDB" id="A0A5L5TZB4"/>
<evidence type="ECO:0000313" key="5">
    <source>
        <dbReference type="Proteomes" id="UP000272537"/>
    </source>
</evidence>
<organism evidence="3">
    <name type="scientific">Listeria monocytogenes</name>
    <dbReference type="NCBI Taxonomy" id="1639"/>
    <lineage>
        <taxon>Bacteria</taxon>
        <taxon>Bacillati</taxon>
        <taxon>Bacillota</taxon>
        <taxon>Bacilli</taxon>
        <taxon>Bacillales</taxon>
        <taxon>Listeriaceae</taxon>
        <taxon>Listeria</taxon>
    </lineage>
</organism>
<reference evidence="4 5" key="1">
    <citation type="journal article" date="2018" name="BMC Genomics">
        <title>Genes significantly associated with lineage II food isolates of Listeria monocytogenes.</title>
        <authorList>
            <person name="Pirone-Davies C."/>
            <person name="Chen Y."/>
            <person name="Pightling A."/>
            <person name="Ryan G."/>
            <person name="Wang Y."/>
            <person name="Yao K."/>
            <person name="Hoffmann M."/>
            <person name="Allard M.W."/>
        </authorList>
    </citation>
    <scope>NUCLEOTIDE SEQUENCE [LARGE SCALE GENOMIC DNA]</scope>
    <source>
        <strain evidence="4 5">PNUSAL000550</strain>
    </source>
</reference>
<accession>A0A5L5TZB4</accession>
<evidence type="ECO:0000313" key="7">
    <source>
        <dbReference type="Proteomes" id="UP000527632"/>
    </source>
</evidence>
<dbReference type="RefSeq" id="WP_003734891.1">
    <property type="nucleotide sequence ID" value="NZ_CP020022.1"/>
</dbReference>
<dbReference type="EMBL" id="AABGUK010000001">
    <property type="protein sequence ID" value="EAH4240396.1"/>
    <property type="molecule type" value="Genomic_DNA"/>
</dbReference>
<dbReference type="Proteomes" id="UP000272537">
    <property type="component" value="Unassembled WGS sequence"/>
</dbReference>
<sequence>MCAKWSLEFSDVERLSNLISQIPNKSEAIINKTLETKAVPLVKLNIEKRINLSKNWKGQLLNKNHAQSSGPFNVKMGNLGFELLTKPKFNYLIFPDQGIGKHNKTKQDFMQLGVEESSQEIVEMLEQAVFKEINDTLGGK</sequence>
<dbReference type="EMBL" id="AABEKY010000007">
    <property type="protein sequence ID" value="EAG9388340.1"/>
    <property type="molecule type" value="Genomic_DNA"/>
</dbReference>
<reference evidence="3" key="2">
    <citation type="journal article" date="2018" name="Genome Biol.">
        <title>SKESA: strategic k-mer extension for scrupulous assemblies.</title>
        <authorList>
            <person name="Souvorov A."/>
            <person name="Agarwala R."/>
            <person name="Lipman D.J."/>
        </authorList>
    </citation>
    <scope>NUCLEOTIDE SEQUENCE [LARGE SCALE GENOMIC DNA]</scope>
    <source>
        <strain evidence="3">09CEB371LM</strain>
    </source>
</reference>
<protein>
    <recommendedName>
        <fullName evidence="8">HK97 gp10 family phage protein</fullName>
    </recommendedName>
</protein>
<reference evidence="1 6" key="3">
    <citation type="submission" date="2019-04" db="EMBL/GenBank/DDBJ databases">
        <authorList>
            <consortium name="GenomeTrakr network: Whole genome sequencing for foodborne pathogen traceback"/>
        </authorList>
    </citation>
    <scope>NUCLEOTIDE SEQUENCE [LARGE SCALE GENOMIC DNA]</scope>
    <source>
        <strain evidence="1 6">CFSAN072474</strain>
    </source>
</reference>
<dbReference type="Proteomes" id="UP000840039">
    <property type="component" value="Unassembled WGS sequence"/>
</dbReference>
<comment type="caution">
    <text evidence="3">The sequence shown here is derived from an EMBL/GenBank/DDBJ whole genome shotgun (WGS) entry which is preliminary data.</text>
</comment>
<dbReference type="Proteomes" id="UP000522199">
    <property type="component" value="Unassembled WGS sequence"/>
</dbReference>
<evidence type="ECO:0008006" key="8">
    <source>
        <dbReference type="Google" id="ProtNLM"/>
    </source>
</evidence>
<proteinExistence type="predicted"/>
<evidence type="ECO:0000313" key="1">
    <source>
        <dbReference type="EMBL" id="EAG9388340.1"/>
    </source>
</evidence>
<evidence type="ECO:0000313" key="4">
    <source>
        <dbReference type="EMBL" id="RKA04750.1"/>
    </source>
</evidence>
<dbReference type="Proteomes" id="UP000527632">
    <property type="component" value="Unassembled WGS sequence"/>
</dbReference>
<reference evidence="3" key="5">
    <citation type="submission" date="2019-10" db="EMBL/GenBank/DDBJ databases">
        <authorList>
            <consortium name="NCBI Pathogen Detection Project"/>
        </authorList>
    </citation>
    <scope>NUCLEOTIDE SEQUENCE</scope>
    <source>
        <strain evidence="3">09CEB371LM</strain>
    </source>
</reference>
<gene>
    <name evidence="1" type="ORF">CW845_12660</name>
    <name evidence="4" type="ORF">DYZ80_03036</name>
    <name evidence="2" type="ORF">E5F58_00105</name>
    <name evidence="3" type="ORF">GHH22_04735</name>
</gene>
<dbReference type="EMBL" id="QXLS01000011">
    <property type="protein sequence ID" value="RKA04750.1"/>
    <property type="molecule type" value="Genomic_DNA"/>
</dbReference>